<keyword evidence="3" id="KW-1185">Reference proteome</keyword>
<sequence>YKSNGALGRAAAMLHLGLWLEVERGGLLRSEAGDKQLTSLWEPKRAPRQHSLPLQVGVRLREFVLAATLPLLGVWPAWLFLLTSPTGCSSGSVESYRTFGCGLLAGLVLTSQRWLRL</sequence>
<dbReference type="EMBL" id="CAJNNV010005616">
    <property type="protein sequence ID" value="CAE8592342.1"/>
    <property type="molecule type" value="Genomic_DNA"/>
</dbReference>
<organism evidence="2 3">
    <name type="scientific">Polarella glacialis</name>
    <name type="common">Dinoflagellate</name>
    <dbReference type="NCBI Taxonomy" id="89957"/>
    <lineage>
        <taxon>Eukaryota</taxon>
        <taxon>Sar</taxon>
        <taxon>Alveolata</taxon>
        <taxon>Dinophyceae</taxon>
        <taxon>Suessiales</taxon>
        <taxon>Suessiaceae</taxon>
        <taxon>Polarella</taxon>
    </lineage>
</organism>
<comment type="caution">
    <text evidence="2">The sequence shown here is derived from an EMBL/GenBank/DDBJ whole genome shotgun (WGS) entry which is preliminary data.</text>
</comment>
<feature type="transmembrane region" description="Helical" evidence="1">
    <location>
        <begin position="63"/>
        <end position="83"/>
    </location>
</feature>
<protein>
    <submittedName>
        <fullName evidence="2">Uncharacterized protein</fullName>
    </submittedName>
</protein>
<evidence type="ECO:0000313" key="2">
    <source>
        <dbReference type="EMBL" id="CAE8592342.1"/>
    </source>
</evidence>
<proteinExistence type="predicted"/>
<accession>A0A813E0X8</accession>
<keyword evidence="1" id="KW-0812">Transmembrane</keyword>
<name>A0A813E0X8_POLGL</name>
<keyword evidence="1" id="KW-1133">Transmembrane helix</keyword>
<keyword evidence="1" id="KW-0472">Membrane</keyword>
<gene>
    <name evidence="2" type="ORF">PGLA1383_LOCUS10997</name>
</gene>
<dbReference type="AlphaFoldDB" id="A0A813E0X8"/>
<evidence type="ECO:0000313" key="3">
    <source>
        <dbReference type="Proteomes" id="UP000654075"/>
    </source>
</evidence>
<reference evidence="2" key="1">
    <citation type="submission" date="2021-02" db="EMBL/GenBank/DDBJ databases">
        <authorList>
            <person name="Dougan E. K."/>
            <person name="Rhodes N."/>
            <person name="Thang M."/>
            <person name="Chan C."/>
        </authorList>
    </citation>
    <scope>NUCLEOTIDE SEQUENCE</scope>
</reference>
<evidence type="ECO:0000256" key="1">
    <source>
        <dbReference type="SAM" id="Phobius"/>
    </source>
</evidence>
<dbReference type="Proteomes" id="UP000654075">
    <property type="component" value="Unassembled WGS sequence"/>
</dbReference>
<feature type="non-terminal residue" evidence="2">
    <location>
        <position position="1"/>
    </location>
</feature>